<dbReference type="EMBL" id="HBKQ01028663">
    <property type="protein sequence ID" value="CAE2247307.1"/>
    <property type="molecule type" value="Transcribed_RNA"/>
</dbReference>
<feature type="compositionally biased region" description="Gly residues" evidence="1">
    <location>
        <begin position="62"/>
        <end position="74"/>
    </location>
</feature>
<reference evidence="4" key="1">
    <citation type="submission" date="2021-01" db="EMBL/GenBank/DDBJ databases">
        <authorList>
            <person name="Corre E."/>
            <person name="Pelletier E."/>
            <person name="Niang G."/>
            <person name="Scheremetjew M."/>
            <person name="Finn R."/>
            <person name="Kale V."/>
            <person name="Holt S."/>
            <person name="Cochrane G."/>
            <person name="Meng A."/>
            <person name="Brown T."/>
            <person name="Cohen L."/>
        </authorList>
    </citation>
    <scope>NUCLEOTIDE SEQUENCE</scope>
    <source>
        <strain evidence="4">Isolate 1302-5</strain>
    </source>
</reference>
<feature type="region of interest" description="Disordered" evidence="1">
    <location>
        <begin position="31"/>
        <end position="150"/>
    </location>
</feature>
<feature type="compositionally biased region" description="Basic and acidic residues" evidence="1">
    <location>
        <begin position="136"/>
        <end position="150"/>
    </location>
</feature>
<feature type="compositionally biased region" description="Basic and acidic residues" evidence="1">
    <location>
        <begin position="86"/>
        <end position="109"/>
    </location>
</feature>
<feature type="signal peptide" evidence="2">
    <location>
        <begin position="1"/>
        <end position="16"/>
    </location>
</feature>
<name>A0A6U6FJP5_9STRA</name>
<evidence type="ECO:0000313" key="3">
    <source>
        <dbReference type="EMBL" id="CAE2247303.1"/>
    </source>
</evidence>
<evidence type="ECO:0000256" key="2">
    <source>
        <dbReference type="SAM" id="SignalP"/>
    </source>
</evidence>
<dbReference type="EMBL" id="HBKQ01028662">
    <property type="protein sequence ID" value="CAE2247303.1"/>
    <property type="molecule type" value="Transcribed_RNA"/>
</dbReference>
<evidence type="ECO:0000313" key="4">
    <source>
        <dbReference type="EMBL" id="CAE2247307.1"/>
    </source>
</evidence>
<feature type="chain" id="PRO_5036192385" evidence="2">
    <location>
        <begin position="17"/>
        <end position="186"/>
    </location>
</feature>
<proteinExistence type="predicted"/>
<feature type="compositionally biased region" description="Basic residues" evidence="1">
    <location>
        <begin position="76"/>
        <end position="85"/>
    </location>
</feature>
<keyword evidence="2" id="KW-0732">Signal</keyword>
<protein>
    <submittedName>
        <fullName evidence="4">Uncharacterized protein</fullName>
    </submittedName>
</protein>
<dbReference type="AlphaFoldDB" id="A0A6U6FJP5"/>
<gene>
    <name evidence="3" type="ORF">OAUR00152_LOCUS19461</name>
    <name evidence="4" type="ORF">OAUR00152_LOCUS19462</name>
</gene>
<accession>A0A6U6FJP5</accession>
<sequence>MKLHVALVSFITVAVAAQPMKRRSKPLECQCCDNRPDPNGIRRILQDTTASPPGGRPLRGKQGQGRGERQGQGGRLFRRGGGGRKRGGEREGLTVGGDGRKRGGEREGLTEGGGGRKKGGARAGLREGGGGRKKGGQREELTEEEKGERRQEMCDLAVEMEMLNLDNCANFNFETECSKGQGGQNP</sequence>
<evidence type="ECO:0000256" key="1">
    <source>
        <dbReference type="SAM" id="MobiDB-lite"/>
    </source>
</evidence>
<organism evidence="4">
    <name type="scientific">Odontella aurita</name>
    <dbReference type="NCBI Taxonomy" id="265563"/>
    <lineage>
        <taxon>Eukaryota</taxon>
        <taxon>Sar</taxon>
        <taxon>Stramenopiles</taxon>
        <taxon>Ochrophyta</taxon>
        <taxon>Bacillariophyta</taxon>
        <taxon>Mediophyceae</taxon>
        <taxon>Biddulphiophycidae</taxon>
        <taxon>Eupodiscales</taxon>
        <taxon>Odontellaceae</taxon>
        <taxon>Odontella</taxon>
    </lineage>
</organism>